<accession>A0A0P5TVY5</accession>
<protein>
    <submittedName>
        <fullName evidence="1">Uncharacterized protein</fullName>
    </submittedName>
</protein>
<name>A0A0P5TVY5_9CRUS</name>
<dbReference type="AlphaFoldDB" id="A0A0P5TVY5"/>
<dbReference type="EMBL" id="GDIQ01051582">
    <property type="protein sequence ID" value="JAN43155.1"/>
    <property type="molecule type" value="Transcribed_RNA"/>
</dbReference>
<proteinExistence type="predicted"/>
<sequence>MKKKEIVFVSRIIHAFVFVKIVSKDIIITRNIHAYVYFYLLFLKKKERIDTL</sequence>
<organism evidence="1">
    <name type="scientific">Daphnia magna</name>
    <dbReference type="NCBI Taxonomy" id="35525"/>
    <lineage>
        <taxon>Eukaryota</taxon>
        <taxon>Metazoa</taxon>
        <taxon>Ecdysozoa</taxon>
        <taxon>Arthropoda</taxon>
        <taxon>Crustacea</taxon>
        <taxon>Branchiopoda</taxon>
        <taxon>Diplostraca</taxon>
        <taxon>Cladocera</taxon>
        <taxon>Anomopoda</taxon>
        <taxon>Daphniidae</taxon>
        <taxon>Daphnia</taxon>
    </lineage>
</organism>
<evidence type="ECO:0000313" key="1">
    <source>
        <dbReference type="EMBL" id="JAN43155.1"/>
    </source>
</evidence>
<reference evidence="1" key="1">
    <citation type="submission" date="2015-10" db="EMBL/GenBank/DDBJ databases">
        <title>EvidentialGene: Evidence-directed Construction of Complete mRNA Transcriptomes without Genomes.</title>
        <authorList>
            <person name="Gilbert D.G."/>
        </authorList>
    </citation>
    <scope>NUCLEOTIDE SEQUENCE</scope>
</reference>